<feature type="transmembrane region" description="Helical" evidence="1">
    <location>
        <begin position="162"/>
        <end position="182"/>
    </location>
</feature>
<comment type="caution">
    <text evidence="2">The sequence shown here is derived from an EMBL/GenBank/DDBJ whole genome shotgun (WGS) entry which is preliminary data.</text>
</comment>
<keyword evidence="1" id="KW-0812">Transmembrane</keyword>
<evidence type="ECO:0000313" key="3">
    <source>
        <dbReference type="Proteomes" id="UP001139516"/>
    </source>
</evidence>
<keyword evidence="1" id="KW-0472">Membrane</keyword>
<keyword evidence="3" id="KW-1185">Reference proteome</keyword>
<sequence>MTAVNPKTTRGYRNRNPGNIEHVATNRWQGLAEPASDGRFCRFVGHEYGLRALAVLLITYQDRHGLRTLRDIIARWAPPAENDTVAYLAAVARRMGVGPDDPLDLHRHDHLRPLVEAIVAHECAGLAYSAAVLDRALTLAGVPPAAPRTLAQVAAATDTGRGAVLVGAAGIATALAQAAPAIQALGDLAPMVAIAVVLAAVAGVLAWRLGRPA</sequence>
<dbReference type="AlphaFoldDB" id="A0A9X1YEM5"/>
<organism evidence="2 3">
    <name type="scientific">Roseomonas acroporae</name>
    <dbReference type="NCBI Taxonomy" id="2937791"/>
    <lineage>
        <taxon>Bacteria</taxon>
        <taxon>Pseudomonadati</taxon>
        <taxon>Pseudomonadota</taxon>
        <taxon>Alphaproteobacteria</taxon>
        <taxon>Acetobacterales</taxon>
        <taxon>Roseomonadaceae</taxon>
        <taxon>Roseomonas</taxon>
    </lineage>
</organism>
<reference evidence="2" key="1">
    <citation type="submission" date="2022-04" db="EMBL/GenBank/DDBJ databases">
        <title>Roseomonas acroporae sp. nov., isolated from coral Acropora digitifera.</title>
        <authorList>
            <person name="Sun H."/>
        </authorList>
    </citation>
    <scope>NUCLEOTIDE SEQUENCE</scope>
    <source>
        <strain evidence="2">NAR14</strain>
    </source>
</reference>
<proteinExistence type="predicted"/>
<evidence type="ECO:0000313" key="2">
    <source>
        <dbReference type="EMBL" id="MCK8787262.1"/>
    </source>
</evidence>
<dbReference type="Proteomes" id="UP001139516">
    <property type="component" value="Unassembled WGS sequence"/>
</dbReference>
<dbReference type="EMBL" id="JALPRX010000113">
    <property type="protein sequence ID" value="MCK8787262.1"/>
    <property type="molecule type" value="Genomic_DNA"/>
</dbReference>
<accession>A0A9X1YEM5</accession>
<keyword evidence="1" id="KW-1133">Transmembrane helix</keyword>
<protein>
    <submittedName>
        <fullName evidence="2">Structural protein</fullName>
    </submittedName>
</protein>
<feature type="transmembrane region" description="Helical" evidence="1">
    <location>
        <begin position="188"/>
        <end position="207"/>
    </location>
</feature>
<gene>
    <name evidence="2" type="ORF">M0638_23085</name>
</gene>
<dbReference type="RefSeq" id="WP_248669317.1">
    <property type="nucleotide sequence ID" value="NZ_JALPRX010000113.1"/>
</dbReference>
<evidence type="ECO:0000256" key="1">
    <source>
        <dbReference type="SAM" id="Phobius"/>
    </source>
</evidence>
<name>A0A9X1YEM5_9PROT</name>